<sequence length="63" mass="6997">MSAIQNFVDQREFSAEEGVEMVPLGLYMIKGDNVAVIGEIDTDKDATIDFNAVRAEPLPQIHF</sequence>
<organism evidence="1 2">
    <name type="scientific">Naganishia adeliensis</name>
    <dbReference type="NCBI Taxonomy" id="92952"/>
    <lineage>
        <taxon>Eukaryota</taxon>
        <taxon>Fungi</taxon>
        <taxon>Dikarya</taxon>
        <taxon>Basidiomycota</taxon>
        <taxon>Agaricomycotina</taxon>
        <taxon>Tremellomycetes</taxon>
        <taxon>Filobasidiales</taxon>
        <taxon>Filobasidiaceae</taxon>
        <taxon>Naganishia</taxon>
    </lineage>
</organism>
<comment type="caution">
    <text evidence="1">The sequence shown here is derived from an EMBL/GenBank/DDBJ whole genome shotgun (WGS) entry which is preliminary data.</text>
</comment>
<gene>
    <name evidence="1" type="ORF">QFC20_003942</name>
</gene>
<protein>
    <submittedName>
        <fullName evidence="1">Uncharacterized protein</fullName>
    </submittedName>
</protein>
<evidence type="ECO:0000313" key="2">
    <source>
        <dbReference type="Proteomes" id="UP001230649"/>
    </source>
</evidence>
<accession>A0ACC2W645</accession>
<keyword evidence="2" id="KW-1185">Reference proteome</keyword>
<dbReference type="Proteomes" id="UP001230649">
    <property type="component" value="Unassembled WGS sequence"/>
</dbReference>
<name>A0ACC2W645_9TREE</name>
<reference evidence="1" key="1">
    <citation type="submission" date="2023-04" db="EMBL/GenBank/DDBJ databases">
        <title>Draft Genome sequencing of Naganishia species isolated from polar environments using Oxford Nanopore Technology.</title>
        <authorList>
            <person name="Leo P."/>
            <person name="Venkateswaran K."/>
        </authorList>
    </citation>
    <scope>NUCLEOTIDE SEQUENCE</scope>
    <source>
        <strain evidence="1">MNA-CCFEE 5262</strain>
    </source>
</reference>
<evidence type="ECO:0000313" key="1">
    <source>
        <dbReference type="EMBL" id="KAJ9106933.1"/>
    </source>
</evidence>
<proteinExistence type="predicted"/>
<dbReference type="EMBL" id="JASBWS010000040">
    <property type="protein sequence ID" value="KAJ9106933.1"/>
    <property type="molecule type" value="Genomic_DNA"/>
</dbReference>